<feature type="domain" description="NIPSNAP" evidence="1">
    <location>
        <begin position="24"/>
        <end position="126"/>
    </location>
</feature>
<dbReference type="EMBL" id="WVIE01000044">
    <property type="protein sequence ID" value="NDJ19895.1"/>
    <property type="molecule type" value="Genomic_DNA"/>
</dbReference>
<dbReference type="Pfam" id="PF07978">
    <property type="entry name" value="NIPSNAP"/>
    <property type="match status" value="1"/>
</dbReference>
<reference evidence="2" key="1">
    <citation type="submission" date="2019-12" db="EMBL/GenBank/DDBJ databases">
        <title>High-Quality draft genome sequences of three cyanobacteria isolated from the limestone walls of the Old Cathedral of Coimbra.</title>
        <authorList>
            <person name="Tiago I."/>
            <person name="Soares F."/>
            <person name="Portugal A."/>
        </authorList>
    </citation>
    <scope>NUCLEOTIDE SEQUENCE</scope>
    <source>
        <strain evidence="2">A</strain>
    </source>
</reference>
<organism evidence="2 3">
    <name type="scientific">Myxacorys almedinensis A</name>
    <dbReference type="NCBI Taxonomy" id="2690445"/>
    <lineage>
        <taxon>Bacteria</taxon>
        <taxon>Bacillati</taxon>
        <taxon>Cyanobacteriota</taxon>
        <taxon>Cyanophyceae</taxon>
        <taxon>Leptolyngbyales</taxon>
        <taxon>Leptolyngbyaceae</taxon>
        <taxon>Myxacorys</taxon>
        <taxon>Myxacorys almedinensis</taxon>
    </lineage>
</organism>
<dbReference type="SUPFAM" id="SSF54909">
    <property type="entry name" value="Dimeric alpha+beta barrel"/>
    <property type="match status" value="1"/>
</dbReference>
<keyword evidence="3" id="KW-1185">Reference proteome</keyword>
<evidence type="ECO:0000313" key="2">
    <source>
        <dbReference type="EMBL" id="NDJ19895.1"/>
    </source>
</evidence>
<dbReference type="InterPro" id="IPR012577">
    <property type="entry name" value="NIPSNAP"/>
</dbReference>
<protein>
    <submittedName>
        <fullName evidence="2">NIPSNAP family containing protein</fullName>
    </submittedName>
</protein>
<comment type="caution">
    <text evidence="2">The sequence shown here is derived from an EMBL/GenBank/DDBJ whole genome shotgun (WGS) entry which is preliminary data.</text>
</comment>
<dbReference type="InterPro" id="IPR011008">
    <property type="entry name" value="Dimeric_a/b-barrel"/>
</dbReference>
<sequence length="132" mass="15155">MSTTVGLSQTSSKGIKATGSVIHQLRIYGIFDSNKTAFHERFRDHAMRIMARYGFKIVATWESRHDNHTELVYLLEWTDTETMKERWEAFMADQEWADIKKVTAEAHGTLVGDIEDRTLELTDYSPGGRLSN</sequence>
<dbReference type="Proteomes" id="UP000646053">
    <property type="component" value="Unassembled WGS sequence"/>
</dbReference>
<dbReference type="AlphaFoldDB" id="A0A8J8CNS9"/>
<gene>
    <name evidence="2" type="ORF">GS601_21845</name>
</gene>
<evidence type="ECO:0000259" key="1">
    <source>
        <dbReference type="Pfam" id="PF07978"/>
    </source>
</evidence>
<evidence type="ECO:0000313" key="3">
    <source>
        <dbReference type="Proteomes" id="UP000646053"/>
    </source>
</evidence>
<accession>A0A8J8CNS9</accession>
<dbReference type="Gene3D" id="3.30.70.100">
    <property type="match status" value="1"/>
</dbReference>
<name>A0A8J8CNS9_9CYAN</name>
<proteinExistence type="predicted"/>